<proteinExistence type="predicted"/>
<comment type="caution">
    <text evidence="1">The sequence shown here is derived from an EMBL/GenBank/DDBJ whole genome shotgun (WGS) entry which is preliminary data.</text>
</comment>
<evidence type="ECO:0000313" key="2">
    <source>
        <dbReference type="Proteomes" id="UP000247409"/>
    </source>
</evidence>
<reference evidence="1 2" key="1">
    <citation type="journal article" date="2018" name="Mol. Biol. Evol.">
        <title>Analysis of the draft genome of the red seaweed Gracilariopsis chorda provides insights into genome size evolution in Rhodophyta.</title>
        <authorList>
            <person name="Lee J."/>
            <person name="Yang E.C."/>
            <person name="Graf L."/>
            <person name="Yang J.H."/>
            <person name="Qiu H."/>
            <person name="Zel Zion U."/>
            <person name="Chan C.X."/>
            <person name="Stephens T.G."/>
            <person name="Weber A.P.M."/>
            <person name="Boo G.H."/>
            <person name="Boo S.M."/>
            <person name="Kim K.M."/>
            <person name="Shin Y."/>
            <person name="Jung M."/>
            <person name="Lee S.J."/>
            <person name="Yim H.S."/>
            <person name="Lee J.H."/>
            <person name="Bhattacharya D."/>
            <person name="Yoon H.S."/>
        </authorList>
    </citation>
    <scope>NUCLEOTIDE SEQUENCE [LARGE SCALE GENOMIC DNA]</scope>
    <source>
        <strain evidence="1 2">SKKU-2015</strain>
        <tissue evidence="1">Whole body</tissue>
    </source>
</reference>
<name>A0A2V3IDU1_9FLOR</name>
<protein>
    <submittedName>
        <fullName evidence="1">Uncharacterized protein</fullName>
    </submittedName>
</protein>
<organism evidence="1 2">
    <name type="scientific">Gracilariopsis chorda</name>
    <dbReference type="NCBI Taxonomy" id="448386"/>
    <lineage>
        <taxon>Eukaryota</taxon>
        <taxon>Rhodophyta</taxon>
        <taxon>Florideophyceae</taxon>
        <taxon>Rhodymeniophycidae</taxon>
        <taxon>Gracilariales</taxon>
        <taxon>Gracilariaceae</taxon>
        <taxon>Gracilariopsis</taxon>
    </lineage>
</organism>
<gene>
    <name evidence="1" type="ORF">BWQ96_10050</name>
</gene>
<dbReference type="EMBL" id="NBIV01000337">
    <property type="protein sequence ID" value="PXF40246.1"/>
    <property type="molecule type" value="Genomic_DNA"/>
</dbReference>
<sequence length="51" mass="5237">MDAEAAGREMGTCKFGYEDSGYLRYMVVIVQGAASRKVAASVDDGAMSGGG</sequence>
<evidence type="ECO:0000313" key="1">
    <source>
        <dbReference type="EMBL" id="PXF40246.1"/>
    </source>
</evidence>
<accession>A0A2V3IDU1</accession>
<keyword evidence="2" id="KW-1185">Reference proteome</keyword>
<dbReference type="AlphaFoldDB" id="A0A2V3IDU1"/>
<dbReference type="Proteomes" id="UP000247409">
    <property type="component" value="Unassembled WGS sequence"/>
</dbReference>